<dbReference type="AlphaFoldDB" id="A0A165DFC3"/>
<evidence type="ECO:0000313" key="1">
    <source>
        <dbReference type="EMBL" id="KZT52692.1"/>
    </source>
</evidence>
<proteinExistence type="predicted"/>
<evidence type="ECO:0000313" key="2">
    <source>
        <dbReference type="Proteomes" id="UP000076842"/>
    </source>
</evidence>
<keyword evidence="2" id="KW-1185">Reference proteome</keyword>
<dbReference type="EMBL" id="KV424058">
    <property type="protein sequence ID" value="KZT52692.1"/>
    <property type="molecule type" value="Genomic_DNA"/>
</dbReference>
<dbReference type="InParanoid" id="A0A165DFC3"/>
<protein>
    <submittedName>
        <fullName evidence="1">Uncharacterized protein</fullName>
    </submittedName>
</protein>
<dbReference type="Proteomes" id="UP000076842">
    <property type="component" value="Unassembled WGS sequence"/>
</dbReference>
<reference evidence="1 2" key="1">
    <citation type="journal article" date="2016" name="Mol. Biol. Evol.">
        <title>Comparative Genomics of Early-Diverging Mushroom-Forming Fungi Provides Insights into the Origins of Lignocellulose Decay Capabilities.</title>
        <authorList>
            <person name="Nagy L.G."/>
            <person name="Riley R."/>
            <person name="Tritt A."/>
            <person name="Adam C."/>
            <person name="Daum C."/>
            <person name="Floudas D."/>
            <person name="Sun H."/>
            <person name="Yadav J.S."/>
            <person name="Pangilinan J."/>
            <person name="Larsson K.H."/>
            <person name="Matsuura K."/>
            <person name="Barry K."/>
            <person name="Labutti K."/>
            <person name="Kuo R."/>
            <person name="Ohm R.A."/>
            <person name="Bhattacharya S.S."/>
            <person name="Shirouzu T."/>
            <person name="Yoshinaga Y."/>
            <person name="Martin F.M."/>
            <person name="Grigoriev I.V."/>
            <person name="Hibbett D.S."/>
        </authorList>
    </citation>
    <scope>NUCLEOTIDE SEQUENCE [LARGE SCALE GENOMIC DNA]</scope>
    <source>
        <strain evidence="1 2">HHB12733</strain>
    </source>
</reference>
<gene>
    <name evidence="1" type="ORF">CALCODRAFT_79565</name>
</gene>
<sequence length="66" mass="7355">MNRQTPKDLRKQSMMMVKMVEASGDPQGIGAKSADNDVGQWAACGNRNTWNDESEVDQLLSQQGWN</sequence>
<organism evidence="1 2">
    <name type="scientific">Calocera cornea HHB12733</name>
    <dbReference type="NCBI Taxonomy" id="1353952"/>
    <lineage>
        <taxon>Eukaryota</taxon>
        <taxon>Fungi</taxon>
        <taxon>Dikarya</taxon>
        <taxon>Basidiomycota</taxon>
        <taxon>Agaricomycotina</taxon>
        <taxon>Dacrymycetes</taxon>
        <taxon>Dacrymycetales</taxon>
        <taxon>Dacrymycetaceae</taxon>
        <taxon>Calocera</taxon>
    </lineage>
</organism>
<name>A0A165DFC3_9BASI</name>
<accession>A0A165DFC3</accession>